<evidence type="ECO:0000256" key="5">
    <source>
        <dbReference type="SAM" id="MobiDB-lite"/>
    </source>
</evidence>
<dbReference type="SUPFAM" id="SSF50978">
    <property type="entry name" value="WD40 repeat-like"/>
    <property type="match status" value="1"/>
</dbReference>
<dbReference type="GeneTree" id="ENSGT00390000006996"/>
<dbReference type="OrthoDB" id="25131at2759"/>
<dbReference type="AlphaFoldDB" id="A0A8C5MPA5"/>
<dbReference type="SMART" id="SM00320">
    <property type="entry name" value="WD40"/>
    <property type="match status" value="3"/>
</dbReference>
<keyword evidence="3" id="KW-0677">Repeat</keyword>
<dbReference type="PANTHER" id="PTHR22889">
    <property type="entry name" value="WD REPEAT-CONTAINING PROTEIN 89"/>
    <property type="match status" value="1"/>
</dbReference>
<evidence type="ECO:0000256" key="4">
    <source>
        <dbReference type="PROSITE-ProRule" id="PRU00221"/>
    </source>
</evidence>
<evidence type="ECO:0000313" key="7">
    <source>
        <dbReference type="Proteomes" id="UP000694569"/>
    </source>
</evidence>
<organism evidence="6 7">
    <name type="scientific">Leptobrachium leishanense</name>
    <name type="common">Leishan spiny toad</name>
    <dbReference type="NCBI Taxonomy" id="445787"/>
    <lineage>
        <taxon>Eukaryota</taxon>
        <taxon>Metazoa</taxon>
        <taxon>Chordata</taxon>
        <taxon>Craniata</taxon>
        <taxon>Vertebrata</taxon>
        <taxon>Euteleostomi</taxon>
        <taxon>Amphibia</taxon>
        <taxon>Batrachia</taxon>
        <taxon>Anura</taxon>
        <taxon>Pelobatoidea</taxon>
        <taxon>Megophryidae</taxon>
        <taxon>Leptobrachium</taxon>
    </lineage>
</organism>
<feature type="region of interest" description="Disordered" evidence="5">
    <location>
        <begin position="353"/>
        <end position="381"/>
    </location>
</feature>
<protein>
    <recommendedName>
        <fullName evidence="1">WD repeat-containing protein 89</fullName>
    </recommendedName>
</protein>
<dbReference type="PANTHER" id="PTHR22889:SF0">
    <property type="entry name" value="WD REPEAT-CONTAINING PROTEIN 89"/>
    <property type="match status" value="1"/>
</dbReference>
<dbReference type="InterPro" id="IPR036322">
    <property type="entry name" value="WD40_repeat_dom_sf"/>
</dbReference>
<dbReference type="InterPro" id="IPR001680">
    <property type="entry name" value="WD40_rpt"/>
</dbReference>
<gene>
    <name evidence="6" type="primary">WDR89</name>
</gene>
<reference evidence="6" key="2">
    <citation type="submission" date="2025-09" db="UniProtKB">
        <authorList>
            <consortium name="Ensembl"/>
        </authorList>
    </citation>
    <scope>IDENTIFICATION</scope>
</reference>
<sequence>MEPLQKMLRSLQITKRSSMENESVYVLDIDVAKSVEGKSMEEVAILCSNNKIKLYNHETMTLLQEYGEPPGVCGGVRFAHTHRNLLFSTSADGSVKSWDTRTPGHSYVQKFTGYPSNVFISFDISCNDLVVCAGTELVGEDALLVFWDVRSTGRSTSKDPLGVYSESHSDDVTQVRFHPTNPSMVASGSSDGLVNIFNVNENDEADALSATCNSDSTVSFLGWAGENHSQVFCLTHNEGFCWWDTTHVDTEETIVLTKIQDMRKHVSGCTIDYLIGGVYHNNGNGLCLAGGSHGGNVILLRCEPDKVQHLKTLLGGHSATVRSFYWDLDDVCFLTGGEDAQLLSWRPHSKVKTKSEPAKMPSALQQRVRVHKTKHYSPKKL</sequence>
<feature type="repeat" description="WD" evidence="4">
    <location>
        <begin position="165"/>
        <end position="207"/>
    </location>
</feature>
<name>A0A8C5MPA5_9ANUR</name>
<dbReference type="Pfam" id="PF00400">
    <property type="entry name" value="WD40"/>
    <property type="match status" value="3"/>
</dbReference>
<dbReference type="InterPro" id="IPR015943">
    <property type="entry name" value="WD40/YVTN_repeat-like_dom_sf"/>
</dbReference>
<keyword evidence="2 4" id="KW-0853">WD repeat</keyword>
<dbReference type="PROSITE" id="PS50082">
    <property type="entry name" value="WD_REPEATS_2"/>
    <property type="match status" value="2"/>
</dbReference>
<feature type="compositionally biased region" description="Basic residues" evidence="5">
    <location>
        <begin position="368"/>
        <end position="381"/>
    </location>
</feature>
<feature type="repeat" description="WD" evidence="4">
    <location>
        <begin position="314"/>
        <end position="345"/>
    </location>
</feature>
<dbReference type="Proteomes" id="UP000694569">
    <property type="component" value="Unplaced"/>
</dbReference>
<proteinExistence type="predicted"/>
<accession>A0A8C5MPA5</accession>
<evidence type="ECO:0000256" key="1">
    <source>
        <dbReference type="ARBA" id="ARBA00021125"/>
    </source>
</evidence>
<evidence type="ECO:0000313" key="6">
    <source>
        <dbReference type="Ensembl" id="ENSLLEP00000017165.1"/>
    </source>
</evidence>
<reference evidence="6" key="1">
    <citation type="submission" date="2025-08" db="UniProtKB">
        <authorList>
            <consortium name="Ensembl"/>
        </authorList>
    </citation>
    <scope>IDENTIFICATION</scope>
</reference>
<keyword evidence="7" id="KW-1185">Reference proteome</keyword>
<dbReference type="InterPro" id="IPR039328">
    <property type="entry name" value="WDR89"/>
</dbReference>
<dbReference type="Ensembl" id="ENSLLET00000017816.1">
    <property type="protein sequence ID" value="ENSLLEP00000017165.1"/>
    <property type="gene ID" value="ENSLLEG00000010933.1"/>
</dbReference>
<dbReference type="Gene3D" id="2.130.10.10">
    <property type="entry name" value="YVTN repeat-like/Quinoprotein amine dehydrogenase"/>
    <property type="match status" value="2"/>
</dbReference>
<evidence type="ECO:0000256" key="2">
    <source>
        <dbReference type="ARBA" id="ARBA00022574"/>
    </source>
</evidence>
<evidence type="ECO:0000256" key="3">
    <source>
        <dbReference type="ARBA" id="ARBA00022737"/>
    </source>
</evidence>